<reference evidence="1 2" key="1">
    <citation type="journal article" date="2018" name="Sci. Rep.">
        <title>Genomic signatures of local adaptation to the degree of environmental predictability in rotifers.</title>
        <authorList>
            <person name="Franch-Gras L."/>
            <person name="Hahn C."/>
            <person name="Garcia-Roger E.M."/>
            <person name="Carmona M.J."/>
            <person name="Serra M."/>
            <person name="Gomez A."/>
        </authorList>
    </citation>
    <scope>NUCLEOTIDE SEQUENCE [LARGE SCALE GENOMIC DNA]</scope>
    <source>
        <strain evidence="1">HYR1</strain>
    </source>
</reference>
<gene>
    <name evidence="1" type="ORF">BpHYR1_049773</name>
</gene>
<organism evidence="1 2">
    <name type="scientific">Brachionus plicatilis</name>
    <name type="common">Marine rotifer</name>
    <name type="synonym">Brachionus muelleri</name>
    <dbReference type="NCBI Taxonomy" id="10195"/>
    <lineage>
        <taxon>Eukaryota</taxon>
        <taxon>Metazoa</taxon>
        <taxon>Spiralia</taxon>
        <taxon>Gnathifera</taxon>
        <taxon>Rotifera</taxon>
        <taxon>Eurotatoria</taxon>
        <taxon>Monogononta</taxon>
        <taxon>Pseudotrocha</taxon>
        <taxon>Ploima</taxon>
        <taxon>Brachionidae</taxon>
        <taxon>Brachionus</taxon>
    </lineage>
</organism>
<protein>
    <submittedName>
        <fullName evidence="1">Uncharacterized protein</fullName>
    </submittedName>
</protein>
<accession>A0A3M7Q058</accession>
<sequence>MYYSILKGIDCQFENNSFLIIQNKNLNCPSFRSIICFSDVISITEKNEGKKGLIKPSGLLGYR</sequence>
<evidence type="ECO:0000313" key="1">
    <source>
        <dbReference type="EMBL" id="RNA04780.1"/>
    </source>
</evidence>
<dbReference type="Proteomes" id="UP000276133">
    <property type="component" value="Unassembled WGS sequence"/>
</dbReference>
<keyword evidence="2" id="KW-1185">Reference proteome</keyword>
<comment type="caution">
    <text evidence="1">The sequence shown here is derived from an EMBL/GenBank/DDBJ whole genome shotgun (WGS) entry which is preliminary data.</text>
</comment>
<evidence type="ECO:0000313" key="2">
    <source>
        <dbReference type="Proteomes" id="UP000276133"/>
    </source>
</evidence>
<dbReference type="AlphaFoldDB" id="A0A3M7Q058"/>
<dbReference type="EMBL" id="REGN01007966">
    <property type="protein sequence ID" value="RNA04780.1"/>
    <property type="molecule type" value="Genomic_DNA"/>
</dbReference>
<proteinExistence type="predicted"/>
<name>A0A3M7Q058_BRAPC</name>